<sequence length="216" mass="24541">MFRRLYSMKVLSDQFRQSMSRVSQQAMILTSGTPHATPINQLHGMTLGSVCSLSIYPKPVLQFNLHLPSYTSRELHSCRICAIHILPPSAESVHLLRIFAKGVKQDNQKELVLGTSKEEIRDGRIFHEMTRPFEKLEQNEFRYHDVDDVKVPILNEAEIVFICKARENFKVDSHEIWVVDVVDILRGGDEKSGGGGGVLYYNRGFHSVGESLKEIS</sequence>
<dbReference type="PANTHER" id="PTHR30466:SF1">
    <property type="entry name" value="FMN REDUCTASE (NADH) RUTF"/>
    <property type="match status" value="1"/>
</dbReference>
<dbReference type="Pfam" id="PF01613">
    <property type="entry name" value="Flavin_Reduct"/>
    <property type="match status" value="1"/>
</dbReference>
<evidence type="ECO:0000313" key="4">
    <source>
        <dbReference type="Proteomes" id="UP000000709"/>
    </source>
</evidence>
<dbReference type="InterPro" id="IPR002563">
    <property type="entry name" value="Flavin_Rdtase-like_dom"/>
</dbReference>
<evidence type="ECO:0000313" key="3">
    <source>
        <dbReference type="EMBL" id="EGW33563.1"/>
    </source>
</evidence>
<evidence type="ECO:0000256" key="1">
    <source>
        <dbReference type="ARBA" id="ARBA00023002"/>
    </source>
</evidence>
<dbReference type="InterPro" id="IPR012349">
    <property type="entry name" value="Split_barrel_FMN-bd"/>
</dbReference>
<dbReference type="Gene3D" id="2.30.110.10">
    <property type="entry name" value="Electron Transport, Fmn-binding Protein, Chain A"/>
    <property type="match status" value="1"/>
</dbReference>
<dbReference type="InterPro" id="IPR050268">
    <property type="entry name" value="NADH-dep_flavin_reductase"/>
</dbReference>
<reference evidence="3 4" key="1">
    <citation type="journal article" date="2011" name="Proc. Natl. Acad. Sci. U.S.A.">
        <title>Comparative genomics of xylose-fermenting fungi for enhanced biofuel production.</title>
        <authorList>
            <person name="Wohlbach D.J."/>
            <person name="Kuo A."/>
            <person name="Sato T.K."/>
            <person name="Potts K.M."/>
            <person name="Salamov A.A."/>
            <person name="LaButti K.M."/>
            <person name="Sun H."/>
            <person name="Clum A."/>
            <person name="Pangilinan J.L."/>
            <person name="Lindquist E.A."/>
            <person name="Lucas S."/>
            <person name="Lapidus A."/>
            <person name="Jin M."/>
            <person name="Gunawan C."/>
            <person name="Balan V."/>
            <person name="Dale B.E."/>
            <person name="Jeffries T.W."/>
            <person name="Zinkel R."/>
            <person name="Barry K.W."/>
            <person name="Grigoriev I.V."/>
            <person name="Gasch A.P."/>
        </authorList>
    </citation>
    <scope>NUCLEOTIDE SEQUENCE [LARGE SCALE GENOMIC DNA]</scope>
    <source>
        <strain evidence="4">NRRL Y-27907 / 11-Y1</strain>
    </source>
</reference>
<dbReference type="SUPFAM" id="SSF50475">
    <property type="entry name" value="FMN-binding split barrel"/>
    <property type="match status" value="1"/>
</dbReference>
<dbReference type="EMBL" id="GL996501">
    <property type="protein sequence ID" value="EGW33563.1"/>
    <property type="molecule type" value="Genomic_DNA"/>
</dbReference>
<dbReference type="RefSeq" id="XP_007375078.1">
    <property type="nucleotide sequence ID" value="XM_007375016.1"/>
</dbReference>
<dbReference type="AlphaFoldDB" id="G3AKA3"/>
<dbReference type="KEGG" id="spaa:SPAPADRAFT_137703"/>
<keyword evidence="1" id="KW-0560">Oxidoreductase</keyword>
<dbReference type="OrthoDB" id="4158994at2759"/>
<keyword evidence="4" id="KW-1185">Reference proteome</keyword>
<dbReference type="GO" id="GO:0042602">
    <property type="term" value="F:riboflavin reductase (NADPH) activity"/>
    <property type="evidence" value="ECO:0007669"/>
    <property type="project" value="TreeGrafter"/>
</dbReference>
<accession>G3AKA3</accession>
<dbReference type="Proteomes" id="UP000000709">
    <property type="component" value="Unassembled WGS sequence"/>
</dbReference>
<dbReference type="eggNOG" id="ENOG502RYSQ">
    <property type="taxonomic scope" value="Eukaryota"/>
</dbReference>
<dbReference type="SMART" id="SM00903">
    <property type="entry name" value="Flavin_Reduct"/>
    <property type="match status" value="1"/>
</dbReference>
<name>G3AKA3_SPAPN</name>
<organism evidence="4">
    <name type="scientific">Spathaspora passalidarum (strain NRRL Y-27907 / 11-Y1)</name>
    <dbReference type="NCBI Taxonomy" id="619300"/>
    <lineage>
        <taxon>Eukaryota</taxon>
        <taxon>Fungi</taxon>
        <taxon>Dikarya</taxon>
        <taxon>Ascomycota</taxon>
        <taxon>Saccharomycotina</taxon>
        <taxon>Pichiomycetes</taxon>
        <taxon>Debaryomycetaceae</taxon>
        <taxon>Spathaspora</taxon>
    </lineage>
</organism>
<evidence type="ECO:0000259" key="2">
    <source>
        <dbReference type="SMART" id="SM00903"/>
    </source>
</evidence>
<dbReference type="OMA" id="GDHEIWV"/>
<dbReference type="InParanoid" id="G3AKA3"/>
<dbReference type="GO" id="GO:0010181">
    <property type="term" value="F:FMN binding"/>
    <property type="evidence" value="ECO:0007669"/>
    <property type="project" value="InterPro"/>
</dbReference>
<protein>
    <recommendedName>
        <fullName evidence="2">Flavin reductase like domain-containing protein</fullName>
    </recommendedName>
</protein>
<dbReference type="HOGENOM" id="CLU_085409_0_0_1"/>
<dbReference type="STRING" id="619300.G3AKA3"/>
<dbReference type="GeneID" id="18870068"/>
<feature type="domain" description="Flavin reductase like" evidence="2">
    <location>
        <begin position="19"/>
        <end position="207"/>
    </location>
</feature>
<dbReference type="PANTHER" id="PTHR30466">
    <property type="entry name" value="FLAVIN REDUCTASE"/>
    <property type="match status" value="1"/>
</dbReference>
<gene>
    <name evidence="3" type="ORF">SPAPADRAFT_137703</name>
</gene>
<proteinExistence type="predicted"/>